<proteinExistence type="predicted"/>
<protein>
    <recommendedName>
        <fullName evidence="1">Heterokaryon incompatibility domain-containing protein</fullName>
    </recommendedName>
</protein>
<dbReference type="InterPro" id="IPR010730">
    <property type="entry name" value="HET"/>
</dbReference>
<feature type="domain" description="Heterokaryon incompatibility" evidence="1">
    <location>
        <begin position="206"/>
        <end position="338"/>
    </location>
</feature>
<reference evidence="2" key="1">
    <citation type="submission" date="2023-07" db="EMBL/GenBank/DDBJ databases">
        <title>Black Yeasts Isolated from many extreme environments.</title>
        <authorList>
            <person name="Coleine C."/>
            <person name="Stajich J.E."/>
            <person name="Selbmann L."/>
        </authorList>
    </citation>
    <scope>NUCLEOTIDE SEQUENCE</scope>
    <source>
        <strain evidence="2">CCFEE 5485</strain>
    </source>
</reference>
<organism evidence="2 3">
    <name type="scientific">Recurvomyces mirabilis</name>
    <dbReference type="NCBI Taxonomy" id="574656"/>
    <lineage>
        <taxon>Eukaryota</taxon>
        <taxon>Fungi</taxon>
        <taxon>Dikarya</taxon>
        <taxon>Ascomycota</taxon>
        <taxon>Pezizomycotina</taxon>
        <taxon>Dothideomycetes</taxon>
        <taxon>Dothideomycetidae</taxon>
        <taxon>Mycosphaerellales</taxon>
        <taxon>Teratosphaeriaceae</taxon>
        <taxon>Recurvomyces</taxon>
    </lineage>
</organism>
<accession>A0AAE0WW02</accession>
<dbReference type="PANTHER" id="PTHR24148:SF64">
    <property type="entry name" value="HETEROKARYON INCOMPATIBILITY DOMAIN-CONTAINING PROTEIN"/>
    <property type="match status" value="1"/>
</dbReference>
<dbReference type="Pfam" id="PF06985">
    <property type="entry name" value="HET"/>
    <property type="match status" value="1"/>
</dbReference>
<dbReference type="PANTHER" id="PTHR24148">
    <property type="entry name" value="ANKYRIN REPEAT DOMAIN-CONTAINING PROTEIN 39 HOMOLOG-RELATED"/>
    <property type="match status" value="1"/>
</dbReference>
<keyword evidence="3" id="KW-1185">Reference proteome</keyword>
<gene>
    <name evidence="2" type="ORF">LTR78_000868</name>
</gene>
<dbReference type="EMBL" id="JAUTXT010000002">
    <property type="protein sequence ID" value="KAK3679307.1"/>
    <property type="molecule type" value="Genomic_DNA"/>
</dbReference>
<dbReference type="AlphaFoldDB" id="A0AAE0WW02"/>
<comment type="caution">
    <text evidence="2">The sequence shown here is derived from an EMBL/GenBank/DDBJ whole genome shotgun (WGS) entry which is preliminary data.</text>
</comment>
<dbReference type="InterPro" id="IPR052895">
    <property type="entry name" value="HetReg/Transcr_Mod"/>
</dbReference>
<evidence type="ECO:0000259" key="1">
    <source>
        <dbReference type="Pfam" id="PF06985"/>
    </source>
</evidence>
<name>A0AAE0WW02_9PEZI</name>
<evidence type="ECO:0000313" key="3">
    <source>
        <dbReference type="Proteomes" id="UP001274830"/>
    </source>
</evidence>
<evidence type="ECO:0000313" key="2">
    <source>
        <dbReference type="EMBL" id="KAK3679307.1"/>
    </source>
</evidence>
<dbReference type="Proteomes" id="UP001274830">
    <property type="component" value="Unassembled WGS sequence"/>
</dbReference>
<sequence length="787" mass="89687">MSLSVGASHAEKINPEAVHAALARAKARVQYTVTDSHADDVSYWLELLKELEKVEETIPQMNKLCQQDEFARMHLVDQSYKHFNEVLDCALRLGGNKSRNGSYRRVIDLTERSKRIRLDKSLLFIREDLMSSQEGMDFELAINQLRGLQNRVSEDRPQKLYKPLDQSRFEIRILELVDYKLHKESSTVPAMFCQLRTESLVTCNDYHALSYCWGDQLEGVSVVIDGQTLICTSNLAMALKEMHHRGVHRVWADALCINQCDTGERSSQILLMGQIYRQAKGVIVWPDGASKYDDLSWGAAMESLASSTGKQDSVADHKWHLDCIMNNAYWSRSWIVQEVAKAKCVELWYRDRTLPFERLSHCLNYGRCSSSCGISCDLHLEPRCWDLLDSLCSFRAQEQRQSLRTGRIQLSTALLANRHRTATDERDVIYALLGLTRDGADLLPIPNYMQSVAEIFTKTTRSMILRQGQEVLITLAGARRRRHNWSLDEDKLRDATLPSWVPDWSKLPCNLPPWILRMVESPLSAIPERDSVDIDLVVGDLDPAQSIHLPGHILDDIACVGGKSDRSINLRAEEAEWREWSKRAERSADAIVDVPDRYTLDAPLLVQVLLVLSRLYRIVTETADLTEDERVYQQSLTTNETVSIITCQLAGRHDTAADLLLRRFWLHTTGFVRVGRHTIHQYARLWEQSTMVSYQSDGQCDVILQRAFANLENYRMKLVVSSQDNLSVVYDEAQVGDSICLLENCTLPVILRRVSNDRYQYIGEVCSTSIDTSPTVLAEASQVFCII</sequence>